<accession>Q9AW73</accession>
<protein>
    <submittedName>
        <fullName evidence="2">Uncharacterized protein</fullName>
    </submittedName>
</protein>
<feature type="transmembrane region" description="Helical" evidence="1">
    <location>
        <begin position="233"/>
        <end position="255"/>
    </location>
</feature>
<proteinExistence type="predicted"/>
<keyword evidence="1" id="KW-1133">Transmembrane helix</keyword>
<name>Q9AW73_GUITH</name>
<organism evidence="2 3">
    <name type="scientific">Guillardia theta</name>
    <name type="common">Cryptophyte</name>
    <name type="synonym">Cryptomonas phi</name>
    <dbReference type="NCBI Taxonomy" id="55529"/>
    <lineage>
        <taxon>Eukaryota</taxon>
        <taxon>Cryptophyceae</taxon>
        <taxon>Pyrenomonadales</taxon>
        <taxon>Geminigeraceae</taxon>
        <taxon>Guillardia</taxon>
    </lineage>
</organism>
<evidence type="ECO:0000313" key="2">
    <source>
        <dbReference type="EMBL" id="CAC26997.1"/>
    </source>
</evidence>
<dbReference type="AlphaFoldDB" id="Q9AW73"/>
<keyword evidence="1" id="KW-0812">Transmembrane</keyword>
<dbReference type="PIR" id="B99106">
    <property type="entry name" value="B99106"/>
</dbReference>
<reference evidence="2 3" key="1">
    <citation type="journal article" date="2001" name="Nature">
        <title>The highly reduced genome of an enslaved algal nucleus.</title>
        <authorList>
            <person name="Douglas S."/>
            <person name="Zauner S."/>
            <person name="Fraunholz M."/>
            <person name="Beaton M."/>
            <person name="Penny S."/>
            <person name="Deng L."/>
            <person name="Wu X."/>
            <person name="Reith M."/>
            <person name="Cavalier-Smith T."/>
            <person name="Maier U."/>
        </authorList>
    </citation>
    <scope>NUCLEOTIDE SEQUENCE [LARGE SCALE GENOMIC DNA]</scope>
</reference>
<dbReference type="GeneID" id="857574"/>
<dbReference type="GO" id="GO:0000428">
    <property type="term" value="C:DNA-directed RNA polymerase complex"/>
    <property type="evidence" value="ECO:0007669"/>
    <property type="project" value="UniProtKB-KW"/>
</dbReference>
<dbReference type="RefSeq" id="XP_001713213.1">
    <property type="nucleotide sequence ID" value="XM_001713161.1"/>
</dbReference>
<evidence type="ECO:0000313" key="3">
    <source>
        <dbReference type="Proteomes" id="UP000242167"/>
    </source>
</evidence>
<dbReference type="EMBL" id="AJ010592">
    <property type="protein sequence ID" value="CAC26997.1"/>
    <property type="molecule type" value="Genomic_DNA"/>
</dbReference>
<evidence type="ECO:0000256" key="1">
    <source>
        <dbReference type="SAM" id="Phobius"/>
    </source>
</evidence>
<sequence length="430" mass="52422">MSLANITENVKTLFYILVFKMKYEYFSKNFLNIKMENIMNIFKIKCKNYFFFKIFITFHIENFNTESLSYNFDPYFLMINQQNFIIKKEKVKLCDELKLLFLSKTNFQVILDKLYLKNVSQYCLNSIFMMRIILTHISNKLKIKLIKNYIKVLKIRNKQNYHKNSDYFTLFFSNLSRSFLHNTFKINIRNFFDFIYASNNFHTNKLLSYFNLELDFNFLYVLKKINKLNREKILFFMILLYLNLFSPPFSTRIILLKFLNKFIKNNFLKIAIILIRHYIFYSKQTNINQNIISKIFFYQVIFSIISFNMSLEKYIKLSDFVVNFIKKEVYSEIELHFSKINNRLLYNTINNNLMLYHHIYLKNLFVLELSKFKKKEITFNGMWVMKKIFSKVHQKNSPIYIFNNLEKKYLLLKNLLLILTPLDTKWLNSI</sequence>
<keyword evidence="1" id="KW-0472">Membrane</keyword>
<dbReference type="Proteomes" id="UP000242167">
    <property type="component" value="Nucleomorph 2"/>
</dbReference>